<dbReference type="InterPro" id="IPR029058">
    <property type="entry name" value="AB_hydrolase_fold"/>
</dbReference>
<evidence type="ECO:0008006" key="3">
    <source>
        <dbReference type="Google" id="ProtNLM"/>
    </source>
</evidence>
<evidence type="ECO:0000313" key="1">
    <source>
        <dbReference type="EMBL" id="EFN60169.1"/>
    </source>
</evidence>
<dbReference type="AlphaFoldDB" id="E1Z3J3"/>
<dbReference type="Proteomes" id="UP000008141">
    <property type="component" value="Unassembled WGS sequence"/>
</dbReference>
<protein>
    <recommendedName>
        <fullName evidence="3">AB hydrolase-1 domain-containing protein</fullName>
    </recommendedName>
</protein>
<dbReference type="OrthoDB" id="10034502at2759"/>
<dbReference type="eggNOG" id="KOG4840">
    <property type="taxonomic scope" value="Eukaryota"/>
</dbReference>
<dbReference type="Gene3D" id="3.40.50.1820">
    <property type="entry name" value="alpha/beta hydrolase"/>
    <property type="match status" value="1"/>
</dbReference>
<keyword evidence="2" id="KW-1185">Reference proteome</keyword>
<evidence type="ECO:0000313" key="2">
    <source>
        <dbReference type="Proteomes" id="UP000008141"/>
    </source>
</evidence>
<dbReference type="OMA" id="PPWVNKE"/>
<name>E1Z3J3_CHLVA</name>
<organism evidence="2">
    <name type="scientific">Chlorella variabilis</name>
    <name type="common">Green alga</name>
    <dbReference type="NCBI Taxonomy" id="554065"/>
    <lineage>
        <taxon>Eukaryota</taxon>
        <taxon>Viridiplantae</taxon>
        <taxon>Chlorophyta</taxon>
        <taxon>core chlorophytes</taxon>
        <taxon>Trebouxiophyceae</taxon>
        <taxon>Chlorellales</taxon>
        <taxon>Chlorellaceae</taxon>
        <taxon>Chlorella clade</taxon>
        <taxon>Chlorella</taxon>
    </lineage>
</organism>
<dbReference type="PANTHER" id="PTHR31591:SF1">
    <property type="entry name" value="UPF0613 PROTEIN PB24D3.06C"/>
    <property type="match status" value="1"/>
</dbReference>
<dbReference type="ESTHER" id="chlva-e1z3j3">
    <property type="family name" value="Fusarinine_C_esterase_sidJ"/>
</dbReference>
<dbReference type="GeneID" id="17359234"/>
<accession>E1Z3J3</accession>
<proteinExistence type="predicted"/>
<sequence length="278" mass="29606">MEGTLFKYGPGSAQVALLSGSHPRHLVLVGGLGDGFFFANYTQLLAEALEAEGWSLVQPLLTSSHLAWGLGSLDQDAADLQLLARRLAEAYRSEGMVLLGHSTGTQDTVRYMQRHYGDPQAPPVLGTILQAPVSDREYLATLPETVARLELARRMVDQGRGEEVEFRDPDSDGAPLTARRFASLTGVGGDDDMFSTDLSDGELKERLGPLGRAPTLLVLGGADEYVPDHEAYRDLGGRMAAAVGANASAPLLVEGGSHGLEGREGEFVGAVMGFIEDL</sequence>
<dbReference type="InParanoid" id="E1Z3J3"/>
<dbReference type="EMBL" id="GL433835">
    <property type="protein sequence ID" value="EFN60169.1"/>
    <property type="molecule type" value="Genomic_DNA"/>
</dbReference>
<dbReference type="RefSeq" id="XP_005852271.1">
    <property type="nucleotide sequence ID" value="XM_005852209.1"/>
</dbReference>
<dbReference type="FunCoup" id="E1Z3J3">
    <property type="interactions" value="469"/>
</dbReference>
<dbReference type="KEGG" id="cvr:CHLNCDRAFT_133665"/>
<reference evidence="1 2" key="1">
    <citation type="journal article" date="2010" name="Plant Cell">
        <title>The Chlorella variabilis NC64A genome reveals adaptation to photosymbiosis, coevolution with viruses, and cryptic sex.</title>
        <authorList>
            <person name="Blanc G."/>
            <person name="Duncan G."/>
            <person name="Agarkova I."/>
            <person name="Borodovsky M."/>
            <person name="Gurnon J."/>
            <person name="Kuo A."/>
            <person name="Lindquist E."/>
            <person name="Lucas S."/>
            <person name="Pangilinan J."/>
            <person name="Polle J."/>
            <person name="Salamov A."/>
            <person name="Terry A."/>
            <person name="Yamada T."/>
            <person name="Dunigan D.D."/>
            <person name="Grigoriev I.V."/>
            <person name="Claverie J.M."/>
            <person name="Van Etten J.L."/>
        </authorList>
    </citation>
    <scope>NUCLEOTIDE SEQUENCE [LARGE SCALE GENOMIC DNA]</scope>
    <source>
        <strain evidence="1 2">NC64A</strain>
    </source>
</reference>
<dbReference type="InterPro" id="IPR013744">
    <property type="entry name" value="SidJ"/>
</dbReference>
<dbReference type="PANTHER" id="PTHR31591">
    <property type="entry name" value="UPF0613 PROTEIN PB24D3.06C"/>
    <property type="match status" value="1"/>
</dbReference>
<dbReference type="Pfam" id="PF08538">
    <property type="entry name" value="DUF1749"/>
    <property type="match status" value="1"/>
</dbReference>
<gene>
    <name evidence="1" type="ORF">CHLNCDRAFT_133665</name>
</gene>
<dbReference type="SUPFAM" id="SSF53474">
    <property type="entry name" value="alpha/beta-Hydrolases"/>
    <property type="match status" value="1"/>
</dbReference>